<gene>
    <name evidence="10" type="ORF">ESA94_14370</name>
</gene>
<keyword evidence="11" id="KW-1185">Reference proteome</keyword>
<comment type="caution">
    <text evidence="10">The sequence shown here is derived from an EMBL/GenBank/DDBJ whole genome shotgun (WGS) entry which is preliminary data.</text>
</comment>
<feature type="transmembrane region" description="Helical" evidence="8">
    <location>
        <begin position="150"/>
        <end position="181"/>
    </location>
</feature>
<evidence type="ECO:0000256" key="7">
    <source>
        <dbReference type="ARBA" id="ARBA00023136"/>
    </source>
</evidence>
<dbReference type="InterPro" id="IPR038731">
    <property type="entry name" value="RgtA/B/C-like"/>
</dbReference>
<dbReference type="AlphaFoldDB" id="A0A4Q1CHE0"/>
<feature type="transmembrane region" description="Helical" evidence="8">
    <location>
        <begin position="193"/>
        <end position="212"/>
    </location>
</feature>
<evidence type="ECO:0000259" key="9">
    <source>
        <dbReference type="Pfam" id="PF13231"/>
    </source>
</evidence>
<evidence type="ECO:0000256" key="2">
    <source>
        <dbReference type="ARBA" id="ARBA00022475"/>
    </source>
</evidence>
<feature type="transmembrane region" description="Helical" evidence="8">
    <location>
        <begin position="232"/>
        <end position="261"/>
    </location>
</feature>
<sequence length="518" mass="60250">MATKKQATLLILVLAIIKFALPFFLQHPVYELHRDEFLYLEQGKHLAWGYMEVPPMLSWLSYLTHLFGDSFFWVKFWPSIFGAFTLIITCAMVLEMGGKLFAVFIAGLCIMFTAYLRLHFLFQANFLEVFWWALSAYFIIRYINSNQVKYLYGIGLAFGCAWLSKNSVSFFIIGFAVALVLTQYRTLLLNKHLYGAGVLALIIALPNLLWQYNHNWPLLHHMEELRETQLKFISPVDFLIGQILMYFTAFFIWVMGLIWLFTSKGKPYRMLAWIYLTVIVLLIVSSGKNYYSIGLYPMLFAAGSVALQQWTTIKLKWTRWVASTVILFLAVFTLPMAMPLWEPDKLATYYKERDVEGTGMLKWEDQQNHSLPQDFADYLGWKEIAEKTEKFYQSLPQVTKDSIVIYCRHYGLAGALKYYGKDEVFKLKVISDNGSFLHWIPNDFGFKHLLFVGRRMPAADDEVFQHFKKVTIIDSVTYKHSRQLGDKVIFFEQADSLASKLAAEGLKQMKQEFSRKKL</sequence>
<feature type="transmembrane region" description="Helical" evidence="8">
    <location>
        <begin position="7"/>
        <end position="25"/>
    </location>
</feature>
<evidence type="ECO:0000256" key="1">
    <source>
        <dbReference type="ARBA" id="ARBA00004651"/>
    </source>
</evidence>
<dbReference type="Pfam" id="PF13231">
    <property type="entry name" value="PMT_2"/>
    <property type="match status" value="1"/>
</dbReference>
<feature type="transmembrane region" description="Helical" evidence="8">
    <location>
        <begin position="268"/>
        <end position="284"/>
    </location>
</feature>
<keyword evidence="5 8" id="KW-0812">Transmembrane</keyword>
<evidence type="ECO:0000256" key="8">
    <source>
        <dbReference type="SAM" id="Phobius"/>
    </source>
</evidence>
<dbReference type="PANTHER" id="PTHR33908">
    <property type="entry name" value="MANNOSYLTRANSFERASE YKCB-RELATED"/>
    <property type="match status" value="1"/>
</dbReference>
<dbReference type="InterPro" id="IPR050297">
    <property type="entry name" value="LipidA_mod_glycosyltrf_83"/>
</dbReference>
<evidence type="ECO:0000256" key="5">
    <source>
        <dbReference type="ARBA" id="ARBA00022692"/>
    </source>
</evidence>
<evidence type="ECO:0000256" key="4">
    <source>
        <dbReference type="ARBA" id="ARBA00022679"/>
    </source>
</evidence>
<dbReference type="GO" id="GO:0016763">
    <property type="term" value="F:pentosyltransferase activity"/>
    <property type="evidence" value="ECO:0007669"/>
    <property type="project" value="TreeGrafter"/>
</dbReference>
<keyword evidence="6 8" id="KW-1133">Transmembrane helix</keyword>
<protein>
    <submittedName>
        <fullName evidence="10">Glycosyltransferase family 39 protein</fullName>
    </submittedName>
</protein>
<organism evidence="10 11">
    <name type="scientific">Lacibacter luteus</name>
    <dbReference type="NCBI Taxonomy" id="2508719"/>
    <lineage>
        <taxon>Bacteria</taxon>
        <taxon>Pseudomonadati</taxon>
        <taxon>Bacteroidota</taxon>
        <taxon>Chitinophagia</taxon>
        <taxon>Chitinophagales</taxon>
        <taxon>Chitinophagaceae</taxon>
        <taxon>Lacibacter</taxon>
    </lineage>
</organism>
<feature type="transmembrane region" description="Helical" evidence="8">
    <location>
        <begin position="290"/>
        <end position="308"/>
    </location>
</feature>
<dbReference type="RefSeq" id="WP_129131625.1">
    <property type="nucleotide sequence ID" value="NZ_SDHW01000004.1"/>
</dbReference>
<dbReference type="PANTHER" id="PTHR33908:SF11">
    <property type="entry name" value="MEMBRANE PROTEIN"/>
    <property type="match status" value="1"/>
</dbReference>
<evidence type="ECO:0000313" key="11">
    <source>
        <dbReference type="Proteomes" id="UP000290204"/>
    </source>
</evidence>
<evidence type="ECO:0000256" key="3">
    <source>
        <dbReference type="ARBA" id="ARBA00022676"/>
    </source>
</evidence>
<feature type="transmembrane region" description="Helical" evidence="8">
    <location>
        <begin position="320"/>
        <end position="341"/>
    </location>
</feature>
<dbReference type="Proteomes" id="UP000290204">
    <property type="component" value="Unassembled WGS sequence"/>
</dbReference>
<keyword evidence="2" id="KW-1003">Cell membrane</keyword>
<proteinExistence type="predicted"/>
<accession>A0A4Q1CHE0</accession>
<keyword evidence="4 10" id="KW-0808">Transferase</keyword>
<feature type="transmembrane region" description="Helical" evidence="8">
    <location>
        <begin position="76"/>
        <end position="94"/>
    </location>
</feature>
<dbReference type="EMBL" id="SDHW01000004">
    <property type="protein sequence ID" value="RXK59321.1"/>
    <property type="molecule type" value="Genomic_DNA"/>
</dbReference>
<reference evidence="10 11" key="1">
    <citation type="submission" date="2019-01" db="EMBL/GenBank/DDBJ databases">
        <title>Lacibacter sp. strain TTM-7.</title>
        <authorList>
            <person name="Chen W.-M."/>
        </authorList>
    </citation>
    <scope>NUCLEOTIDE SEQUENCE [LARGE SCALE GENOMIC DNA]</scope>
    <source>
        <strain evidence="10 11">TTM-7</strain>
    </source>
</reference>
<dbReference type="GO" id="GO:0005886">
    <property type="term" value="C:plasma membrane"/>
    <property type="evidence" value="ECO:0007669"/>
    <property type="project" value="UniProtKB-SubCell"/>
</dbReference>
<comment type="subcellular location">
    <subcellularLocation>
        <location evidence="1">Cell membrane</location>
        <topology evidence="1">Multi-pass membrane protein</topology>
    </subcellularLocation>
</comment>
<keyword evidence="7 8" id="KW-0472">Membrane</keyword>
<evidence type="ECO:0000256" key="6">
    <source>
        <dbReference type="ARBA" id="ARBA00022989"/>
    </source>
</evidence>
<evidence type="ECO:0000313" key="10">
    <source>
        <dbReference type="EMBL" id="RXK59321.1"/>
    </source>
</evidence>
<keyword evidence="3" id="KW-0328">Glycosyltransferase</keyword>
<dbReference type="OrthoDB" id="9813729at2"/>
<name>A0A4Q1CHE0_9BACT</name>
<dbReference type="GO" id="GO:0009103">
    <property type="term" value="P:lipopolysaccharide biosynthetic process"/>
    <property type="evidence" value="ECO:0007669"/>
    <property type="project" value="UniProtKB-ARBA"/>
</dbReference>
<feature type="transmembrane region" description="Helical" evidence="8">
    <location>
        <begin position="100"/>
        <end position="118"/>
    </location>
</feature>
<feature type="domain" description="Glycosyltransferase RgtA/B/C/D-like" evidence="9">
    <location>
        <begin position="53"/>
        <end position="210"/>
    </location>
</feature>